<dbReference type="Pfam" id="PF15595">
    <property type="entry name" value="Imm51"/>
    <property type="match status" value="1"/>
</dbReference>
<protein>
    <submittedName>
        <fullName evidence="1">Uncharacterized protein</fullName>
    </submittedName>
</protein>
<dbReference type="RefSeq" id="WP_012862506.1">
    <property type="nucleotide sequence ID" value="NC_013517.1"/>
</dbReference>
<gene>
    <name evidence="1" type="ordered locus">Sterm_3082</name>
</gene>
<dbReference type="AlphaFoldDB" id="D1AP90"/>
<reference evidence="1 2" key="2">
    <citation type="journal article" date="2010" name="Stand. Genomic Sci.">
        <title>Complete genome sequence of Sebaldella termitidis type strain (NCTC 11300).</title>
        <authorList>
            <person name="Harmon-Smith M."/>
            <person name="Celia L."/>
            <person name="Chertkov O."/>
            <person name="Lapidus A."/>
            <person name="Copeland A."/>
            <person name="Glavina Del Rio T."/>
            <person name="Nolan M."/>
            <person name="Lucas S."/>
            <person name="Tice H."/>
            <person name="Cheng J.F."/>
            <person name="Han C."/>
            <person name="Detter J.C."/>
            <person name="Bruce D."/>
            <person name="Goodwin L."/>
            <person name="Pitluck S."/>
            <person name="Pati A."/>
            <person name="Liolios K."/>
            <person name="Ivanova N."/>
            <person name="Mavromatis K."/>
            <person name="Mikhailova N."/>
            <person name="Chen A."/>
            <person name="Palaniappan K."/>
            <person name="Land M."/>
            <person name="Hauser L."/>
            <person name="Chang Y.J."/>
            <person name="Jeffries C.D."/>
            <person name="Brettin T."/>
            <person name="Goker M."/>
            <person name="Beck B."/>
            <person name="Bristow J."/>
            <person name="Eisen J.A."/>
            <person name="Markowitz V."/>
            <person name="Hugenholtz P."/>
            <person name="Kyrpides N.C."/>
            <person name="Klenk H.P."/>
            <person name="Chen F."/>
        </authorList>
    </citation>
    <scope>NUCLEOTIDE SEQUENCE [LARGE SCALE GENOMIC DNA]</scope>
    <source>
        <strain evidence="2">ATCC 33386 / NCTC 11300</strain>
    </source>
</reference>
<name>D1AP90_SEBTE</name>
<dbReference type="InterPro" id="IPR028956">
    <property type="entry name" value="Imm51"/>
</dbReference>
<dbReference type="KEGG" id="str:Sterm_3082"/>
<evidence type="ECO:0000313" key="2">
    <source>
        <dbReference type="Proteomes" id="UP000000845"/>
    </source>
</evidence>
<dbReference type="Proteomes" id="UP000000845">
    <property type="component" value="Chromosome"/>
</dbReference>
<sequence>MKNSYLELHLENILINKDYMDEVKADLWENDEYPAFDLTIVEITRGICYACDLLPFEDESEDMEELNSALERAGFEINGYGWEDYLCGYIEKNHPDFLDKVGTDSESDTCGVYVMDELPDYKKLLSYVSEAVRALLA</sequence>
<dbReference type="HOGENOM" id="CLU_1863778_0_0_0"/>
<organism evidence="1 2">
    <name type="scientific">Sebaldella termitidis (strain ATCC 33386 / NCTC 11300)</name>
    <dbReference type="NCBI Taxonomy" id="526218"/>
    <lineage>
        <taxon>Bacteria</taxon>
        <taxon>Fusobacteriati</taxon>
        <taxon>Fusobacteriota</taxon>
        <taxon>Fusobacteriia</taxon>
        <taxon>Fusobacteriales</taxon>
        <taxon>Leptotrichiaceae</taxon>
        <taxon>Sebaldella</taxon>
    </lineage>
</organism>
<keyword evidence="2" id="KW-1185">Reference proteome</keyword>
<proteinExistence type="predicted"/>
<accession>D1AP90</accession>
<reference evidence="2" key="1">
    <citation type="submission" date="2009-09" db="EMBL/GenBank/DDBJ databases">
        <title>The complete chromosome of Sebaldella termitidis ATCC 33386.</title>
        <authorList>
            <consortium name="US DOE Joint Genome Institute (JGI-PGF)"/>
            <person name="Lucas S."/>
            <person name="Copeland A."/>
            <person name="Lapidus A."/>
            <person name="Glavina del Rio T."/>
            <person name="Dalin E."/>
            <person name="Tice H."/>
            <person name="Bruce D."/>
            <person name="Goodwin L."/>
            <person name="Pitluck S."/>
            <person name="Kyrpides N."/>
            <person name="Mavromatis K."/>
            <person name="Ivanova N."/>
            <person name="Mikhailova N."/>
            <person name="Sims D."/>
            <person name="Meincke L."/>
            <person name="Brettin T."/>
            <person name="Detter J.C."/>
            <person name="Han C."/>
            <person name="Larimer F."/>
            <person name="Land M."/>
            <person name="Hauser L."/>
            <person name="Markowitz V."/>
            <person name="Cheng J.F."/>
            <person name="Hugenholtz P."/>
            <person name="Woyke T."/>
            <person name="Wu D."/>
            <person name="Eisen J.A."/>
        </authorList>
    </citation>
    <scope>NUCLEOTIDE SEQUENCE [LARGE SCALE GENOMIC DNA]</scope>
    <source>
        <strain evidence="2">ATCC 33386 / NCTC 11300</strain>
    </source>
</reference>
<evidence type="ECO:0000313" key="1">
    <source>
        <dbReference type="EMBL" id="ACZ09924.1"/>
    </source>
</evidence>
<dbReference type="EMBL" id="CP001739">
    <property type="protein sequence ID" value="ACZ09924.1"/>
    <property type="molecule type" value="Genomic_DNA"/>
</dbReference>